<dbReference type="InterPro" id="IPR019787">
    <property type="entry name" value="Znf_PHD-finger"/>
</dbReference>
<dbReference type="InterPro" id="IPR001965">
    <property type="entry name" value="Znf_PHD"/>
</dbReference>
<comment type="similarity">
    <text evidence="2">Belongs to the PHD-associated homeobox family.</text>
</comment>
<evidence type="ECO:0008006" key="19">
    <source>
        <dbReference type="Google" id="ProtNLM"/>
    </source>
</evidence>
<dbReference type="OrthoDB" id="1903104at2759"/>
<evidence type="ECO:0000256" key="3">
    <source>
        <dbReference type="ARBA" id="ARBA00022723"/>
    </source>
</evidence>
<evidence type="ECO:0000256" key="5">
    <source>
        <dbReference type="ARBA" id="ARBA00022833"/>
    </source>
</evidence>
<evidence type="ECO:0000256" key="2">
    <source>
        <dbReference type="ARBA" id="ARBA00007427"/>
    </source>
</evidence>
<keyword evidence="4 12" id="KW-0863">Zinc-finger</keyword>
<dbReference type="GO" id="GO:0005634">
    <property type="term" value="C:nucleus"/>
    <property type="evidence" value="ECO:0007669"/>
    <property type="project" value="UniProtKB-SubCell"/>
</dbReference>
<evidence type="ECO:0000256" key="4">
    <source>
        <dbReference type="ARBA" id="ARBA00022771"/>
    </source>
</evidence>
<keyword evidence="8 11" id="KW-0371">Homeobox</keyword>
<dbReference type="Gene3D" id="3.30.40.10">
    <property type="entry name" value="Zinc/RING finger domain, C3HC4 (zinc finger)"/>
    <property type="match status" value="1"/>
</dbReference>
<dbReference type="GO" id="GO:0003677">
    <property type="term" value="F:DNA binding"/>
    <property type="evidence" value="ECO:0007669"/>
    <property type="project" value="UniProtKB-UniRule"/>
</dbReference>
<evidence type="ECO:0000256" key="6">
    <source>
        <dbReference type="ARBA" id="ARBA00023015"/>
    </source>
</evidence>
<dbReference type="SUPFAM" id="SSF46689">
    <property type="entry name" value="Homeodomain-like"/>
    <property type="match status" value="1"/>
</dbReference>
<evidence type="ECO:0000259" key="16">
    <source>
        <dbReference type="PROSITE" id="PS50071"/>
    </source>
</evidence>
<organism evidence="17 18">
    <name type="scientific">Ostreococcus lucimarinus (strain CCE9901)</name>
    <dbReference type="NCBI Taxonomy" id="436017"/>
    <lineage>
        <taxon>Eukaryota</taxon>
        <taxon>Viridiplantae</taxon>
        <taxon>Chlorophyta</taxon>
        <taxon>Mamiellophyceae</taxon>
        <taxon>Mamiellales</taxon>
        <taxon>Bathycoccaceae</taxon>
        <taxon>Ostreococcus</taxon>
    </lineage>
</organism>
<name>A4SB05_OSTLU</name>
<dbReference type="HOGENOM" id="CLU_722785_0_0_1"/>
<evidence type="ECO:0000256" key="7">
    <source>
        <dbReference type="ARBA" id="ARBA00023125"/>
    </source>
</evidence>
<reference evidence="17 18" key="1">
    <citation type="journal article" date="2007" name="Proc. Natl. Acad. Sci. U.S.A.">
        <title>The tiny eukaryote Ostreococcus provides genomic insights into the paradox of plankton speciation.</title>
        <authorList>
            <person name="Palenik B."/>
            <person name="Grimwood J."/>
            <person name="Aerts A."/>
            <person name="Rouze P."/>
            <person name="Salamov A."/>
            <person name="Putnam N."/>
            <person name="Dupont C."/>
            <person name="Jorgensen R."/>
            <person name="Derelle E."/>
            <person name="Rombauts S."/>
            <person name="Zhou K."/>
            <person name="Otillar R."/>
            <person name="Merchant S.S."/>
            <person name="Podell S."/>
            <person name="Gaasterland T."/>
            <person name="Napoli C."/>
            <person name="Gendler K."/>
            <person name="Manuell A."/>
            <person name="Tai V."/>
            <person name="Vallon O."/>
            <person name="Piganeau G."/>
            <person name="Jancek S."/>
            <person name="Heijde M."/>
            <person name="Jabbari K."/>
            <person name="Bowler C."/>
            <person name="Lohr M."/>
            <person name="Robbens S."/>
            <person name="Werner G."/>
            <person name="Dubchak I."/>
            <person name="Pazour G.J."/>
            <person name="Ren Q."/>
            <person name="Paulsen I."/>
            <person name="Delwiche C."/>
            <person name="Schmutz J."/>
            <person name="Rokhsar D."/>
            <person name="Van de Peer Y."/>
            <person name="Moreau H."/>
            <person name="Grigoriev I.V."/>
        </authorList>
    </citation>
    <scope>NUCLEOTIDE SEQUENCE [LARGE SCALE GENOMIC DNA]</scope>
    <source>
        <strain evidence="17 18">CCE9901</strain>
    </source>
</reference>
<dbReference type="PROSITE" id="PS50016">
    <property type="entry name" value="ZF_PHD_2"/>
    <property type="match status" value="1"/>
</dbReference>
<dbReference type="SMART" id="SM00249">
    <property type="entry name" value="PHD"/>
    <property type="match status" value="1"/>
</dbReference>
<dbReference type="PANTHER" id="PTHR12628:SF10">
    <property type="entry name" value="HOMEOBOX DOMAIN-CONTAINING PROTEIN"/>
    <property type="match status" value="1"/>
</dbReference>
<evidence type="ECO:0000313" key="18">
    <source>
        <dbReference type="Proteomes" id="UP000001568"/>
    </source>
</evidence>
<dbReference type="InterPro" id="IPR009057">
    <property type="entry name" value="Homeodomain-like_sf"/>
</dbReference>
<evidence type="ECO:0000259" key="15">
    <source>
        <dbReference type="PROSITE" id="PS50016"/>
    </source>
</evidence>
<feature type="region of interest" description="Disordered" evidence="14">
    <location>
        <begin position="188"/>
        <end position="243"/>
    </location>
</feature>
<dbReference type="InterPro" id="IPR013083">
    <property type="entry name" value="Znf_RING/FYVE/PHD"/>
</dbReference>
<keyword evidence="5" id="KW-0862">Zinc</keyword>
<keyword evidence="9" id="KW-0804">Transcription</keyword>
<evidence type="ECO:0000256" key="9">
    <source>
        <dbReference type="ARBA" id="ARBA00023163"/>
    </source>
</evidence>
<dbReference type="GO" id="GO:0008270">
    <property type="term" value="F:zinc ion binding"/>
    <property type="evidence" value="ECO:0007669"/>
    <property type="project" value="UniProtKB-KW"/>
</dbReference>
<dbReference type="GO" id="GO:0003682">
    <property type="term" value="F:chromatin binding"/>
    <property type="evidence" value="ECO:0007669"/>
    <property type="project" value="TreeGrafter"/>
</dbReference>
<keyword evidence="7 11" id="KW-0238">DNA-binding</keyword>
<dbReference type="EMBL" id="CP000600">
    <property type="protein sequence ID" value="ABP01009.1"/>
    <property type="molecule type" value="Genomic_DNA"/>
</dbReference>
<evidence type="ECO:0000313" key="17">
    <source>
        <dbReference type="EMBL" id="ABP01009.1"/>
    </source>
</evidence>
<protein>
    <recommendedName>
        <fullName evidence="19">PHD-type domain-containing protein</fullName>
    </recommendedName>
</protein>
<dbReference type="eggNOG" id="KOG4299">
    <property type="taxonomic scope" value="Eukaryota"/>
</dbReference>
<keyword evidence="6" id="KW-0805">Transcription regulation</keyword>
<comment type="subcellular location">
    <subcellularLocation>
        <location evidence="1 11 13">Nucleus</location>
    </subcellularLocation>
</comment>
<dbReference type="PROSITE" id="PS50071">
    <property type="entry name" value="HOMEOBOX_2"/>
    <property type="match status" value="1"/>
</dbReference>
<keyword evidence="10 11" id="KW-0539">Nucleus</keyword>
<dbReference type="KEGG" id="olu:OSTLU_89717"/>
<gene>
    <name evidence="17" type="ORF">OSTLU_89717</name>
</gene>
<dbReference type="InterPro" id="IPR011011">
    <property type="entry name" value="Znf_FYVE_PHD"/>
</dbReference>
<feature type="domain" description="Homeobox" evidence="16">
    <location>
        <begin position="322"/>
        <end position="383"/>
    </location>
</feature>
<feature type="non-terminal residue" evidence="17">
    <location>
        <position position="1"/>
    </location>
</feature>
<evidence type="ECO:0000256" key="8">
    <source>
        <dbReference type="ARBA" id="ARBA00023155"/>
    </source>
</evidence>
<keyword evidence="3" id="KW-0479">Metal-binding</keyword>
<sequence>VRSRIQSQFAMIRRHQSLLDAYAGDGWRGAASQKPKPLGELALAREKIFKGKVKIRELFKGLEFDPNEREITTVEDELGETDAADIFCSKCAMADDREEDDILLCDGFCDRAYHQSCVVPAVKTEDIPPDDEGWLCPLCDARVDVIYVLNDEYEQDLGQKCVAEDVFKAEAEMQEKGIVPGTAQFAHAHEEAWPSDESEDEDFDHGRASDDGRDDENEALSGSARSSSEESSSESESDLIIEGPRRRTKVDYVKLNSDMFGDDEAYEGEAEELGWKRSNKTKAEMLAALQNKNVGSNAATSSPKTGDKKRRKDNCNDNGTAEKRHRARARFSSEQKATLERLFQTGTRVPKSSALAEIAADVGASSPSSIRIWFMNRRRKDRT</sequence>
<dbReference type="InterPro" id="IPR019786">
    <property type="entry name" value="Zinc_finger_PHD-type_CS"/>
</dbReference>
<dbReference type="SMART" id="SM00389">
    <property type="entry name" value="HOX"/>
    <property type="match status" value="1"/>
</dbReference>
<dbReference type="RefSeq" id="XP_001422692.1">
    <property type="nucleotide sequence ID" value="XM_001422655.1"/>
</dbReference>
<dbReference type="InterPro" id="IPR045876">
    <property type="entry name" value="PRHA-like_PHD-finger"/>
</dbReference>
<dbReference type="PANTHER" id="PTHR12628">
    <property type="entry name" value="POLYCOMB-LIKE TRANSCRIPTION FACTOR"/>
    <property type="match status" value="1"/>
</dbReference>
<dbReference type="InterPro" id="IPR001356">
    <property type="entry name" value="HD"/>
</dbReference>
<dbReference type="OMA" id="SSIRIWF"/>
<evidence type="ECO:0000256" key="11">
    <source>
        <dbReference type="PROSITE-ProRule" id="PRU00108"/>
    </source>
</evidence>
<dbReference type="AlphaFoldDB" id="A4SB05"/>
<dbReference type="CDD" id="cd00086">
    <property type="entry name" value="homeodomain"/>
    <property type="match status" value="1"/>
</dbReference>
<feature type="compositionally biased region" description="Polar residues" evidence="14">
    <location>
        <begin position="290"/>
        <end position="304"/>
    </location>
</feature>
<dbReference type="Pfam" id="PF00046">
    <property type="entry name" value="Homeodomain"/>
    <property type="match status" value="1"/>
</dbReference>
<proteinExistence type="inferred from homology"/>
<dbReference type="SUPFAM" id="SSF57903">
    <property type="entry name" value="FYVE/PHD zinc finger"/>
    <property type="match status" value="1"/>
</dbReference>
<dbReference type="GO" id="GO:0045814">
    <property type="term" value="P:negative regulation of gene expression, epigenetic"/>
    <property type="evidence" value="ECO:0007669"/>
    <property type="project" value="TreeGrafter"/>
</dbReference>
<evidence type="ECO:0000256" key="10">
    <source>
        <dbReference type="ARBA" id="ARBA00023242"/>
    </source>
</evidence>
<dbReference type="GeneID" id="5006749"/>
<evidence type="ECO:0000256" key="12">
    <source>
        <dbReference type="PROSITE-ProRule" id="PRU00146"/>
    </source>
</evidence>
<dbReference type="PROSITE" id="PS01359">
    <property type="entry name" value="ZF_PHD_1"/>
    <property type="match status" value="1"/>
</dbReference>
<feature type="region of interest" description="Disordered" evidence="14">
    <location>
        <begin position="288"/>
        <end position="334"/>
    </location>
</feature>
<feature type="compositionally biased region" description="Acidic residues" evidence="14">
    <location>
        <begin position="193"/>
        <end position="203"/>
    </location>
</feature>
<dbReference type="Proteomes" id="UP000001568">
    <property type="component" value="Chromosome 20"/>
</dbReference>
<keyword evidence="18" id="KW-1185">Reference proteome</keyword>
<evidence type="ECO:0000256" key="1">
    <source>
        <dbReference type="ARBA" id="ARBA00004123"/>
    </source>
</evidence>
<feature type="domain" description="PHD-type" evidence="15">
    <location>
        <begin position="85"/>
        <end position="142"/>
    </location>
</feature>
<dbReference type="CDD" id="cd15504">
    <property type="entry name" value="PHD_PRHA_like"/>
    <property type="match status" value="1"/>
</dbReference>
<dbReference type="Gene3D" id="1.10.10.60">
    <property type="entry name" value="Homeodomain-like"/>
    <property type="match status" value="1"/>
</dbReference>
<dbReference type="Pfam" id="PF00628">
    <property type="entry name" value="PHD"/>
    <property type="match status" value="1"/>
</dbReference>
<evidence type="ECO:0000256" key="14">
    <source>
        <dbReference type="SAM" id="MobiDB-lite"/>
    </source>
</evidence>
<accession>A4SB05</accession>
<evidence type="ECO:0000256" key="13">
    <source>
        <dbReference type="RuleBase" id="RU000682"/>
    </source>
</evidence>
<dbReference type="STRING" id="436017.A4SB05"/>
<dbReference type="Gramene" id="ABP01009">
    <property type="protein sequence ID" value="ABP01009"/>
    <property type="gene ID" value="OSTLU_89717"/>
</dbReference>